<dbReference type="PANTHER" id="PTHR46421:SF1">
    <property type="entry name" value="PROGRAMMED CELL DEATH PROTEIN 2-LIKE"/>
    <property type="match status" value="1"/>
</dbReference>
<dbReference type="AlphaFoldDB" id="A0A8C1JCI1"/>
<dbReference type="RefSeq" id="XP_018957976.2">
    <property type="nucleotide sequence ID" value="XM_019102431.2"/>
</dbReference>
<name>A0A8C1JCI1_CYPCA</name>
<evidence type="ECO:0000256" key="1">
    <source>
        <dbReference type="SAM" id="MobiDB-lite"/>
    </source>
</evidence>
<dbReference type="InterPro" id="IPR007320">
    <property type="entry name" value="PDCD2_C"/>
</dbReference>
<dbReference type="Pfam" id="PF04194">
    <property type="entry name" value="PDCD2_C"/>
    <property type="match status" value="1"/>
</dbReference>
<dbReference type="GO" id="GO:0005737">
    <property type="term" value="C:cytoplasm"/>
    <property type="evidence" value="ECO:0007669"/>
    <property type="project" value="InterPro"/>
</dbReference>
<feature type="region of interest" description="Disordered" evidence="1">
    <location>
        <begin position="175"/>
        <end position="196"/>
    </location>
</feature>
<dbReference type="Ensembl" id="ENSCCRT00010033620.1">
    <property type="protein sequence ID" value="ENSCCRP00010030629.1"/>
    <property type="gene ID" value="ENSCCRG00010013099.1"/>
</dbReference>
<protein>
    <submittedName>
        <fullName evidence="3">Programmed cell death 2-like</fullName>
    </submittedName>
    <submittedName>
        <fullName evidence="5">Programmed cell death protein 2-like</fullName>
    </submittedName>
</protein>
<proteinExistence type="predicted"/>
<dbReference type="Proteomes" id="UP001155660">
    <property type="component" value="Chromosome A25"/>
</dbReference>
<feature type="domain" description="Programmed cell death protein 2 C-terminal" evidence="2">
    <location>
        <begin position="286"/>
        <end position="391"/>
    </location>
</feature>
<dbReference type="GO" id="GO:0006915">
    <property type="term" value="P:apoptotic process"/>
    <property type="evidence" value="ECO:0007669"/>
    <property type="project" value="TreeGrafter"/>
</dbReference>
<dbReference type="PANTHER" id="PTHR46421">
    <property type="entry name" value="PROGRAMMED CELL DEATH PROTEIN 2-LIKE"/>
    <property type="match status" value="1"/>
</dbReference>
<dbReference type="InterPro" id="IPR052815">
    <property type="entry name" value="PDCD2-like_regulator"/>
</dbReference>
<keyword evidence="4" id="KW-1185">Reference proteome</keyword>
<evidence type="ECO:0000313" key="3">
    <source>
        <dbReference type="Ensembl" id="ENSCCRP00010030629.1"/>
    </source>
</evidence>
<dbReference type="Proteomes" id="UP000694427">
    <property type="component" value="Unplaced"/>
</dbReference>
<evidence type="ECO:0000313" key="4">
    <source>
        <dbReference type="Proteomes" id="UP000694427"/>
    </source>
</evidence>
<reference evidence="3" key="2">
    <citation type="submission" date="2025-05" db="UniProtKB">
        <authorList>
            <consortium name="Ensembl"/>
        </authorList>
    </citation>
    <scope>IDENTIFICATION</scope>
</reference>
<evidence type="ECO:0000313" key="5">
    <source>
        <dbReference type="RefSeq" id="XP_018957976.2"/>
    </source>
</evidence>
<evidence type="ECO:0000259" key="2">
    <source>
        <dbReference type="Pfam" id="PF04194"/>
    </source>
</evidence>
<sequence>MDWIKHILRRLRAKRFSKKCELRSPDVQRSTWTEDFCLLIMAASIHETVLIGICDGVIDQKKNTSYCTNKIGDRPDLLPIITLQYPLCRVCQRGLSHAVQVYCPLAASPYHRTISVFACTNPQCSGKSESWIVLRSQCLEDDIKPRQDDKTTPCAESAMSRTDWCDEADDWGMDDEEQEKVAESDVQTPNDRIGDGNDVSSRLQDLCIDGDHQSALQPTDVPVFQPFYISVMEETDLDGFLDTDHENELLRAYEEREGVIVAEIQSCESGGATREEYEKATVKHGDEVFTNFMKKISLCPEQVLRYSWAGSPLFITEPLSGVSPMVPCCAHCGSPRVFEFQLMPALVSLLSSADTNSDVSLEFGTVLVYTCRNSCWKSGSTAPVEEFLVVQPDPDQKLFK</sequence>
<organism evidence="3 4">
    <name type="scientific">Cyprinus carpio</name>
    <name type="common">Common carp</name>
    <dbReference type="NCBI Taxonomy" id="7962"/>
    <lineage>
        <taxon>Eukaryota</taxon>
        <taxon>Metazoa</taxon>
        <taxon>Chordata</taxon>
        <taxon>Craniata</taxon>
        <taxon>Vertebrata</taxon>
        <taxon>Euteleostomi</taxon>
        <taxon>Actinopterygii</taxon>
        <taxon>Neopterygii</taxon>
        <taxon>Teleostei</taxon>
        <taxon>Ostariophysi</taxon>
        <taxon>Cypriniformes</taxon>
        <taxon>Cyprinidae</taxon>
        <taxon>Cyprininae</taxon>
        <taxon>Cyprinus</taxon>
    </lineage>
</organism>
<gene>
    <name evidence="3 5" type="primary">LOC109088260</name>
</gene>
<reference evidence="5" key="1">
    <citation type="submission" date="2025-04" db="UniProtKB">
        <authorList>
            <consortium name="RefSeq"/>
        </authorList>
    </citation>
    <scope>IDENTIFICATION</scope>
    <source>
        <tissue evidence="5">Muscle</tissue>
    </source>
</reference>
<dbReference type="GeneID" id="109088260"/>
<accession>A0A8C1JCI1</accession>
<dbReference type="KEGG" id="ccar:109088260"/>
<dbReference type="OrthoDB" id="366284at2759"/>